<proteinExistence type="predicted"/>
<dbReference type="EMBL" id="LCCC01000019">
    <property type="protein sequence ID" value="KKS23793.1"/>
    <property type="molecule type" value="Genomic_DNA"/>
</dbReference>
<dbReference type="InterPro" id="IPR021218">
    <property type="entry name" value="DUF2784"/>
</dbReference>
<comment type="caution">
    <text evidence="2">The sequence shown here is derived from an EMBL/GenBank/DDBJ whole genome shotgun (WGS) entry which is preliminary data.</text>
</comment>
<feature type="transmembrane region" description="Helical" evidence="1">
    <location>
        <begin position="37"/>
        <end position="57"/>
    </location>
</feature>
<sequence length="114" mass="13625">MAGKLKINLILFVHTAWIVFIYTTWPFIFYSRSFNKFYLVIMLLTLASSWGLGGCWLSNIENKLRKEHNPASVYEERCIKYYVQKWLYINLPQIIIRSVFGILLLLSLYFFLMK</sequence>
<keyword evidence="1" id="KW-0472">Membrane</keyword>
<accession>A0A0G1AER6</accession>
<keyword evidence="1" id="KW-0812">Transmembrane</keyword>
<protein>
    <recommendedName>
        <fullName evidence="4">DUF2784 family protein</fullName>
    </recommendedName>
</protein>
<evidence type="ECO:0008006" key="4">
    <source>
        <dbReference type="Google" id="ProtNLM"/>
    </source>
</evidence>
<feature type="transmembrane region" description="Helical" evidence="1">
    <location>
        <begin position="94"/>
        <end position="112"/>
    </location>
</feature>
<dbReference type="Pfam" id="PF10861">
    <property type="entry name" value="DUF2784"/>
    <property type="match status" value="1"/>
</dbReference>
<name>A0A0G1AER6_9BACT</name>
<keyword evidence="1" id="KW-1133">Transmembrane helix</keyword>
<evidence type="ECO:0000313" key="3">
    <source>
        <dbReference type="Proteomes" id="UP000033949"/>
    </source>
</evidence>
<reference evidence="2 3" key="1">
    <citation type="journal article" date="2015" name="Nature">
        <title>rRNA introns, odd ribosomes, and small enigmatic genomes across a large radiation of phyla.</title>
        <authorList>
            <person name="Brown C.T."/>
            <person name="Hug L.A."/>
            <person name="Thomas B.C."/>
            <person name="Sharon I."/>
            <person name="Castelle C.J."/>
            <person name="Singh A."/>
            <person name="Wilkins M.J."/>
            <person name="Williams K.H."/>
            <person name="Banfield J.F."/>
        </authorList>
    </citation>
    <scope>NUCLEOTIDE SEQUENCE [LARGE SCALE GENOMIC DNA]</scope>
</reference>
<dbReference type="Proteomes" id="UP000033949">
    <property type="component" value="Unassembled WGS sequence"/>
</dbReference>
<organism evidence="2 3">
    <name type="scientific">Candidatus Nomurabacteria bacterium GW2011_GWC2_41_8</name>
    <dbReference type="NCBI Taxonomy" id="1618755"/>
    <lineage>
        <taxon>Bacteria</taxon>
        <taxon>Candidatus Nomuraibacteriota</taxon>
    </lineage>
</organism>
<feature type="transmembrane region" description="Helical" evidence="1">
    <location>
        <begin position="7"/>
        <end position="25"/>
    </location>
</feature>
<gene>
    <name evidence="2" type="ORF">UU82_C0019G0004</name>
</gene>
<evidence type="ECO:0000313" key="2">
    <source>
        <dbReference type="EMBL" id="KKS23793.1"/>
    </source>
</evidence>
<evidence type="ECO:0000256" key="1">
    <source>
        <dbReference type="SAM" id="Phobius"/>
    </source>
</evidence>
<dbReference type="AlphaFoldDB" id="A0A0G1AER6"/>